<dbReference type="AlphaFoldDB" id="A0AB39XI78"/>
<dbReference type="InterPro" id="IPR036388">
    <property type="entry name" value="WH-like_DNA-bd_sf"/>
</dbReference>
<dbReference type="EMBL" id="CP165734">
    <property type="protein sequence ID" value="XDV56526.1"/>
    <property type="molecule type" value="Genomic_DNA"/>
</dbReference>
<proteinExistence type="predicted"/>
<dbReference type="SUPFAM" id="SSF46785">
    <property type="entry name" value="Winged helix' DNA-binding domain"/>
    <property type="match status" value="1"/>
</dbReference>
<protein>
    <submittedName>
        <fullName evidence="1">Helix-turn-helix domain-containing protein</fullName>
    </submittedName>
</protein>
<reference evidence="1" key="1">
    <citation type="submission" date="2024-08" db="EMBL/GenBank/DDBJ databases">
        <authorList>
            <person name="Chaddad Z."/>
            <person name="Lamrabet M."/>
            <person name="Bouhnik O."/>
            <person name="Alami S."/>
            <person name="Wipf D."/>
            <person name="Courty P.E."/>
            <person name="Missbah El Idrissi M."/>
        </authorList>
    </citation>
    <scope>NUCLEOTIDE SEQUENCE</scope>
    <source>
        <strain evidence="1">LLZ17</strain>
    </source>
</reference>
<name>A0AB39XI78_9BRAD</name>
<dbReference type="InterPro" id="IPR036390">
    <property type="entry name" value="WH_DNA-bd_sf"/>
</dbReference>
<dbReference type="Gene3D" id="1.10.10.10">
    <property type="entry name" value="Winged helix-like DNA-binding domain superfamily/Winged helix DNA-binding domain"/>
    <property type="match status" value="1"/>
</dbReference>
<dbReference type="RefSeq" id="WP_369720968.1">
    <property type="nucleotide sequence ID" value="NZ_CP165734.1"/>
</dbReference>
<accession>A0AB39XI78</accession>
<gene>
    <name evidence="1" type="ORF">AB8Z38_28345</name>
</gene>
<dbReference type="Pfam" id="PF13730">
    <property type="entry name" value="HTH_36"/>
    <property type="match status" value="1"/>
</dbReference>
<organism evidence="1">
    <name type="scientific">Bradyrhizobium sp. LLZ17</name>
    <dbReference type="NCBI Taxonomy" id="3239388"/>
    <lineage>
        <taxon>Bacteria</taxon>
        <taxon>Pseudomonadati</taxon>
        <taxon>Pseudomonadota</taxon>
        <taxon>Alphaproteobacteria</taxon>
        <taxon>Hyphomicrobiales</taxon>
        <taxon>Nitrobacteraceae</taxon>
        <taxon>Bradyrhizobium</taxon>
    </lineage>
</organism>
<sequence>MTNTNKTPGEVVAFPPSALSAKDKRRAEAKYGKPVMAHGYTLVPNLLLQGQAHLKISPTAFNVVLQLMSHWWDASEAPRPTIKRIAQRMGKSPRSLFRYFDELEEAGLVQREARFKGLKQQTASAYVMTGLVNKLKEIEPEMTKAKKFKNKRVEKAESAA</sequence>
<evidence type="ECO:0000313" key="1">
    <source>
        <dbReference type="EMBL" id="XDV56526.1"/>
    </source>
</evidence>